<name>A0ABY7Q032_9ACTN</name>
<organism evidence="2 3">
    <name type="scientific">Kitasatospora cathayae</name>
    <dbReference type="NCBI Taxonomy" id="3004092"/>
    <lineage>
        <taxon>Bacteria</taxon>
        <taxon>Bacillati</taxon>
        <taxon>Actinomycetota</taxon>
        <taxon>Actinomycetes</taxon>
        <taxon>Kitasatosporales</taxon>
        <taxon>Streptomycetaceae</taxon>
        <taxon>Kitasatospora</taxon>
    </lineage>
</organism>
<dbReference type="EMBL" id="CP115450">
    <property type="protein sequence ID" value="WBP86042.1"/>
    <property type="molecule type" value="Genomic_DNA"/>
</dbReference>
<keyword evidence="3" id="KW-1185">Reference proteome</keyword>
<feature type="compositionally biased region" description="Basic and acidic residues" evidence="1">
    <location>
        <begin position="25"/>
        <end position="44"/>
    </location>
</feature>
<accession>A0ABY7Q032</accession>
<feature type="region of interest" description="Disordered" evidence="1">
    <location>
        <begin position="1"/>
        <end position="45"/>
    </location>
</feature>
<proteinExistence type="predicted"/>
<evidence type="ECO:0000313" key="2">
    <source>
        <dbReference type="EMBL" id="WBP86042.1"/>
    </source>
</evidence>
<protein>
    <submittedName>
        <fullName evidence="2">Uncharacterized protein</fullName>
    </submittedName>
</protein>
<gene>
    <name evidence="2" type="ORF">O1G21_09460</name>
</gene>
<sequence>MRERSGNGASAPTGRPAVRTNGRSGVEREPPRHRLPRLPREHHLATGIVPADPVAAKAEIAADWEKFFDPATPIAGEAELVQGGDMLFPVLQASRRTRGWAR</sequence>
<evidence type="ECO:0000313" key="3">
    <source>
        <dbReference type="Proteomes" id="UP001212821"/>
    </source>
</evidence>
<dbReference type="RefSeq" id="WP_270142458.1">
    <property type="nucleotide sequence ID" value="NZ_CP115450.1"/>
</dbReference>
<dbReference type="Proteomes" id="UP001212821">
    <property type="component" value="Chromosome"/>
</dbReference>
<evidence type="ECO:0000256" key="1">
    <source>
        <dbReference type="SAM" id="MobiDB-lite"/>
    </source>
</evidence>
<reference evidence="3" key="1">
    <citation type="submission" date="2022-12" db="EMBL/GenBank/DDBJ databases">
        <authorList>
            <person name="Mo P."/>
        </authorList>
    </citation>
    <scope>NUCLEOTIDE SEQUENCE [LARGE SCALE GENOMIC DNA]</scope>
    <source>
        <strain evidence="3">HUAS 3-15</strain>
    </source>
</reference>